<keyword evidence="3" id="KW-1185">Reference proteome</keyword>
<sequence length="734" mass="81268">MIGRRDFIKTSTLATGGLFLGVNLSCKEKPLEQLGPGELHDFNAYLSIDTNGIVQIANPVPEIGQGVRTSLPMLVAEELSVDWKNIKVIQADAGMRYGGYDQRAAGSNSVRIYWKPMRLAGATARELLIMAAANVWEIPRENCFASGGFIHNKSDKRSLGYGALAEKAALLEVPQNVELKKPSDFKLIGKSVSNPDIKGILNGSAVFGQDVRIPNMSYASMEKSEVYGATVKTFDSSAALAIPGVQKVFKVAFHGDIERPFCREGVAVVGDSVWAVLKGRKALKIEWDLGVNIKESTESLHQNCENLVGRKGDSEVKNDGDVYKLLNTSSNKLEATYHLPFIAHVPMETVDCTIDLRDDSCEIWSTSQVPFADLNFLSRFFELPTEKITLHLTRIGGGFGRRLGPDYTIEAAKVAKEIKKPVQYFWTREDDIQFDAYRPFSYHKLMATWNDNGQLTSWLHRQAGTSRYAFRPNVEPYISEFFPNHFPANLTPNFRQEYSLAVSNINRSLIRAPGNNSLAFAVESFTDELAYANNSDPLEFRLNLLRDGNKEFPFDVEEGTVISTQRMKDVLQLAAEKAGWSKKLPNSSGMGIAGYFTFDSYVAHVAEVSVDRHNGILTVHRFTSAVDCGQVLNVDGVKAQTEGAIIDGLSASLFQEVTIFEGKTNENNFNNYMVLRMKDAPKAIDVHIVDNGYPPTGMGEPPYPPVAPALCNAIYAACGIRIRKLPIKNQLKTF</sequence>
<evidence type="ECO:0000259" key="1">
    <source>
        <dbReference type="SMART" id="SM01008"/>
    </source>
</evidence>
<dbReference type="InterPro" id="IPR052516">
    <property type="entry name" value="N-heterocyclic_Hydroxylase"/>
</dbReference>
<dbReference type="PANTHER" id="PTHR47495:SF3">
    <property type="entry name" value="BLR6219 PROTEIN"/>
    <property type="match status" value="1"/>
</dbReference>
<accession>A0AAE3EU20</accession>
<dbReference type="InterPro" id="IPR008274">
    <property type="entry name" value="AldOxase/xan_DH_MoCoBD1"/>
</dbReference>
<gene>
    <name evidence="2" type="ORF">K8352_03365</name>
</gene>
<dbReference type="PANTHER" id="PTHR47495">
    <property type="entry name" value="ALDEHYDE DEHYDROGENASE"/>
    <property type="match status" value="1"/>
</dbReference>
<dbReference type="InterPro" id="IPR000674">
    <property type="entry name" value="Ald_Oxase/Xan_DH_a/b"/>
</dbReference>
<protein>
    <submittedName>
        <fullName evidence="2">Molybdopterin-dependent oxidoreductase</fullName>
    </submittedName>
</protein>
<organism evidence="2 3">
    <name type="scientific">Cerina litoralis</name>
    <dbReference type="NCBI Taxonomy" id="2874477"/>
    <lineage>
        <taxon>Bacteria</taxon>
        <taxon>Pseudomonadati</taxon>
        <taxon>Bacteroidota</taxon>
        <taxon>Flavobacteriia</taxon>
        <taxon>Flavobacteriales</taxon>
        <taxon>Flavobacteriaceae</taxon>
        <taxon>Cerina</taxon>
    </lineage>
</organism>
<name>A0AAE3EU20_9FLAO</name>
<dbReference type="Pfam" id="PF02738">
    <property type="entry name" value="MoCoBD_1"/>
    <property type="match status" value="1"/>
</dbReference>
<evidence type="ECO:0000313" key="2">
    <source>
        <dbReference type="EMBL" id="MCG2459776.1"/>
    </source>
</evidence>
<dbReference type="SMART" id="SM01008">
    <property type="entry name" value="Ald_Xan_dh_C"/>
    <property type="match status" value="1"/>
</dbReference>
<dbReference type="Gene3D" id="3.30.365.10">
    <property type="entry name" value="Aldehyde oxidase/xanthine dehydrogenase, molybdopterin binding domain"/>
    <property type="match status" value="4"/>
</dbReference>
<dbReference type="Pfam" id="PF20256">
    <property type="entry name" value="MoCoBD_2"/>
    <property type="match status" value="2"/>
</dbReference>
<dbReference type="Gene3D" id="3.90.1170.50">
    <property type="entry name" value="Aldehyde oxidase/xanthine dehydrogenase, a/b hammerhead"/>
    <property type="match status" value="1"/>
</dbReference>
<dbReference type="PIRSF" id="PIRSF036389">
    <property type="entry name" value="IOR_B"/>
    <property type="match status" value="1"/>
</dbReference>
<reference evidence="2" key="1">
    <citation type="submission" date="2023-02" db="EMBL/GenBank/DDBJ databases">
        <title>Genome of Flavobacteriaceae gen. nov. sp. strain F89.</title>
        <authorList>
            <person name="Wang Y."/>
        </authorList>
    </citation>
    <scope>NUCLEOTIDE SEQUENCE</scope>
    <source>
        <strain evidence="2">F89</strain>
    </source>
</reference>
<dbReference type="GO" id="GO:0016491">
    <property type="term" value="F:oxidoreductase activity"/>
    <property type="evidence" value="ECO:0007669"/>
    <property type="project" value="InterPro"/>
</dbReference>
<evidence type="ECO:0000313" key="3">
    <source>
        <dbReference type="Proteomes" id="UP001200642"/>
    </source>
</evidence>
<dbReference type="InterPro" id="IPR046867">
    <property type="entry name" value="AldOxase/xan_DH_MoCoBD2"/>
</dbReference>
<feature type="domain" description="Aldehyde oxidase/xanthine dehydrogenase a/b hammerhead" evidence="1">
    <location>
        <begin position="202"/>
        <end position="291"/>
    </location>
</feature>
<dbReference type="Proteomes" id="UP001200642">
    <property type="component" value="Unassembled WGS sequence"/>
</dbReference>
<dbReference type="SUPFAM" id="SSF56003">
    <property type="entry name" value="Molybdenum cofactor-binding domain"/>
    <property type="match status" value="2"/>
</dbReference>
<dbReference type="AlphaFoldDB" id="A0AAE3EU20"/>
<dbReference type="InterPro" id="IPR012368">
    <property type="entry name" value="OxRdtase_Mopterin-bd_su_IorB"/>
</dbReference>
<dbReference type="RefSeq" id="WP_317900920.1">
    <property type="nucleotide sequence ID" value="NZ_JAIRBC010000003.1"/>
</dbReference>
<dbReference type="EMBL" id="JAIRBC010000003">
    <property type="protein sequence ID" value="MCG2459776.1"/>
    <property type="molecule type" value="Genomic_DNA"/>
</dbReference>
<dbReference type="InterPro" id="IPR037165">
    <property type="entry name" value="AldOxase/xan_DH_Mopterin-bd_sf"/>
</dbReference>
<proteinExistence type="predicted"/>
<comment type="caution">
    <text evidence="2">The sequence shown here is derived from an EMBL/GenBank/DDBJ whole genome shotgun (WGS) entry which is preliminary data.</text>
</comment>